<feature type="transmembrane region" description="Helical" evidence="1">
    <location>
        <begin position="34"/>
        <end position="50"/>
    </location>
</feature>
<evidence type="ECO:0000256" key="1">
    <source>
        <dbReference type="SAM" id="Phobius"/>
    </source>
</evidence>
<organism evidence="2 3">
    <name type="scientific">Roseovarius litoreus</name>
    <dbReference type="NCBI Taxonomy" id="1155722"/>
    <lineage>
        <taxon>Bacteria</taxon>
        <taxon>Pseudomonadati</taxon>
        <taxon>Pseudomonadota</taxon>
        <taxon>Alphaproteobacteria</taxon>
        <taxon>Rhodobacterales</taxon>
        <taxon>Roseobacteraceae</taxon>
        <taxon>Roseovarius</taxon>
    </lineage>
</organism>
<evidence type="ECO:0000313" key="2">
    <source>
        <dbReference type="EMBL" id="SHL44230.1"/>
    </source>
</evidence>
<dbReference type="AlphaFoldDB" id="A0A1M7ANA8"/>
<proteinExistence type="predicted"/>
<keyword evidence="1" id="KW-1133">Transmembrane helix</keyword>
<protein>
    <recommendedName>
        <fullName evidence="4">50S ribosomal protein L35</fullName>
    </recommendedName>
</protein>
<name>A0A1M7ANA8_9RHOB</name>
<reference evidence="2 3" key="1">
    <citation type="submission" date="2016-11" db="EMBL/GenBank/DDBJ databases">
        <authorList>
            <person name="Varghese N."/>
            <person name="Submissions S."/>
        </authorList>
    </citation>
    <scope>NUCLEOTIDE SEQUENCE [LARGE SCALE GENOMIC DNA]</scope>
    <source>
        <strain evidence="2 3">DSM 28249</strain>
    </source>
</reference>
<keyword evidence="1" id="KW-0472">Membrane</keyword>
<keyword evidence="1" id="KW-0812">Transmembrane</keyword>
<dbReference type="RefSeq" id="WP_149778076.1">
    <property type="nucleotide sequence ID" value="NZ_FRCB01000001.1"/>
</dbReference>
<sequence length="74" mass="7638">MDPDLALILGLVLVVLSIPSMVAALSDGHAPRVAAITLIAGGAMVVWAIATKPGGYTIHEVPDTFIKVVGRYLA</sequence>
<gene>
    <name evidence="2" type="ORF">SAMN05443432_101519</name>
</gene>
<evidence type="ECO:0008006" key="4">
    <source>
        <dbReference type="Google" id="ProtNLM"/>
    </source>
</evidence>
<dbReference type="EMBL" id="FRCB01000001">
    <property type="protein sequence ID" value="SHL44230.1"/>
    <property type="molecule type" value="Genomic_DNA"/>
</dbReference>
<accession>A0A1M7ANA8</accession>
<dbReference type="Proteomes" id="UP000322545">
    <property type="component" value="Unassembled WGS sequence"/>
</dbReference>
<evidence type="ECO:0000313" key="3">
    <source>
        <dbReference type="Proteomes" id="UP000322545"/>
    </source>
</evidence>
<keyword evidence="3" id="KW-1185">Reference proteome</keyword>